<dbReference type="CDD" id="cd12797">
    <property type="entry name" value="M23_peptidase"/>
    <property type="match status" value="1"/>
</dbReference>
<keyword evidence="3" id="KW-0378">Hydrolase</keyword>
<keyword evidence="4" id="KW-1185">Reference proteome</keyword>
<evidence type="ECO:0000313" key="3">
    <source>
        <dbReference type="EMBL" id="MDR7361445.1"/>
    </source>
</evidence>
<dbReference type="EMBL" id="JAVDYG010000001">
    <property type="protein sequence ID" value="MDR7361445.1"/>
    <property type="molecule type" value="Genomic_DNA"/>
</dbReference>
<dbReference type="RefSeq" id="WP_310299423.1">
    <property type="nucleotide sequence ID" value="NZ_BAAAPS010000007.1"/>
</dbReference>
<dbReference type="InterPro" id="IPR050570">
    <property type="entry name" value="Cell_wall_metabolism_enzyme"/>
</dbReference>
<dbReference type="Gene3D" id="2.70.70.10">
    <property type="entry name" value="Glucose Permease (Domain IIA)"/>
    <property type="match status" value="1"/>
</dbReference>
<proteinExistence type="predicted"/>
<sequence>MRRPLQLLLVLLALLLAGALLRPAAAMPDQAVRAPASLPRAPGGPGGLVAGPALTRVLPLAPTRARGAWPLDPRPEVVRGFDPPEVTYGAGHRGVDLHARVGQQVRTALAGEVSFAGRLAGRGVVVVSHGATRTTYEPVTASVHRGDHVDTGQSIGTLQWSGSHCLPLACLHWGLRRGDTYLDPLTLVGGGPQPVRLYPW</sequence>
<dbReference type="PANTHER" id="PTHR21666:SF289">
    <property type="entry name" value="L-ALA--D-GLU ENDOPEPTIDASE"/>
    <property type="match status" value="1"/>
</dbReference>
<evidence type="ECO:0000259" key="2">
    <source>
        <dbReference type="Pfam" id="PF01551"/>
    </source>
</evidence>
<dbReference type="GO" id="GO:0016787">
    <property type="term" value="F:hydrolase activity"/>
    <property type="evidence" value="ECO:0007669"/>
    <property type="project" value="UniProtKB-KW"/>
</dbReference>
<dbReference type="SUPFAM" id="SSF51261">
    <property type="entry name" value="Duplicated hybrid motif"/>
    <property type="match status" value="1"/>
</dbReference>
<gene>
    <name evidence="3" type="ORF">J2S63_000998</name>
</gene>
<feature type="domain" description="M23ase beta-sheet core" evidence="2">
    <location>
        <begin position="91"/>
        <end position="184"/>
    </location>
</feature>
<accession>A0ABU2BS26</accession>
<dbReference type="PANTHER" id="PTHR21666">
    <property type="entry name" value="PEPTIDASE-RELATED"/>
    <property type="match status" value="1"/>
</dbReference>
<evidence type="ECO:0000256" key="1">
    <source>
        <dbReference type="ARBA" id="ARBA00022729"/>
    </source>
</evidence>
<dbReference type="InterPro" id="IPR011055">
    <property type="entry name" value="Dup_hybrid_motif"/>
</dbReference>
<evidence type="ECO:0000313" key="4">
    <source>
        <dbReference type="Proteomes" id="UP001183648"/>
    </source>
</evidence>
<dbReference type="Pfam" id="PF01551">
    <property type="entry name" value="Peptidase_M23"/>
    <property type="match status" value="1"/>
</dbReference>
<keyword evidence="1" id="KW-0732">Signal</keyword>
<dbReference type="Proteomes" id="UP001183648">
    <property type="component" value="Unassembled WGS sequence"/>
</dbReference>
<comment type="caution">
    <text evidence="3">The sequence shown here is derived from an EMBL/GenBank/DDBJ whole genome shotgun (WGS) entry which is preliminary data.</text>
</comment>
<organism evidence="3 4">
    <name type="scientific">Nocardioides marmoribigeumensis</name>
    <dbReference type="NCBI Taxonomy" id="433649"/>
    <lineage>
        <taxon>Bacteria</taxon>
        <taxon>Bacillati</taxon>
        <taxon>Actinomycetota</taxon>
        <taxon>Actinomycetes</taxon>
        <taxon>Propionibacteriales</taxon>
        <taxon>Nocardioidaceae</taxon>
        <taxon>Nocardioides</taxon>
    </lineage>
</organism>
<dbReference type="InterPro" id="IPR016047">
    <property type="entry name" value="M23ase_b-sheet_dom"/>
</dbReference>
<reference evidence="3 4" key="1">
    <citation type="submission" date="2023-07" db="EMBL/GenBank/DDBJ databases">
        <title>Sequencing the genomes of 1000 actinobacteria strains.</title>
        <authorList>
            <person name="Klenk H.-P."/>
        </authorList>
    </citation>
    <scope>NUCLEOTIDE SEQUENCE [LARGE SCALE GENOMIC DNA]</scope>
    <source>
        <strain evidence="3 4">DSM 19426</strain>
    </source>
</reference>
<name>A0ABU2BS26_9ACTN</name>
<protein>
    <submittedName>
        <fullName evidence="3">Murein DD-endopeptidase MepM/ murein hydrolase activator NlpD</fullName>
    </submittedName>
</protein>